<feature type="region of interest" description="Disordered" evidence="8">
    <location>
        <begin position="166"/>
        <end position="199"/>
    </location>
</feature>
<evidence type="ECO:0000313" key="10">
    <source>
        <dbReference type="EMBL" id="VFR96293.1"/>
    </source>
</evidence>
<dbReference type="FunFam" id="3.40.50.300:FF:000040">
    <property type="entry name" value="GTPase Der"/>
    <property type="match status" value="1"/>
</dbReference>
<dbReference type="InterPro" id="IPR016484">
    <property type="entry name" value="GTPase_Der"/>
</dbReference>
<dbReference type="SMART" id="SM00382">
    <property type="entry name" value="AAA"/>
    <property type="match status" value="2"/>
</dbReference>
<protein>
    <recommendedName>
        <fullName evidence="2">GTPase Der</fullName>
    </recommendedName>
    <alternativeName>
        <fullName evidence="7">GTP-binding protein EngA</fullName>
    </alternativeName>
</protein>
<dbReference type="InterPro" id="IPR032859">
    <property type="entry name" value="KH_dom-like"/>
</dbReference>
<evidence type="ECO:0000256" key="3">
    <source>
        <dbReference type="ARBA" id="ARBA00022517"/>
    </source>
</evidence>
<proteinExistence type="inferred from homology"/>
<keyword evidence="3" id="KW-0690">Ribosome biogenesis</keyword>
<organism evidence="10">
    <name type="scientific">plant metagenome</name>
    <dbReference type="NCBI Taxonomy" id="1297885"/>
    <lineage>
        <taxon>unclassified sequences</taxon>
        <taxon>metagenomes</taxon>
        <taxon>organismal metagenomes</taxon>
    </lineage>
</organism>
<reference evidence="10" key="1">
    <citation type="submission" date="2019-03" db="EMBL/GenBank/DDBJ databases">
        <authorList>
            <person name="Danneels B."/>
        </authorList>
    </citation>
    <scope>NUCLEOTIDE SEQUENCE</scope>
</reference>
<gene>
    <name evidence="10" type="ORF">RAN3_1796</name>
</gene>
<dbReference type="FunFam" id="3.30.300.20:FF:000004">
    <property type="entry name" value="GTPase Der"/>
    <property type="match status" value="1"/>
</dbReference>
<keyword evidence="6" id="KW-0342">GTP-binding</keyword>
<evidence type="ECO:0000256" key="8">
    <source>
        <dbReference type="SAM" id="MobiDB-lite"/>
    </source>
</evidence>
<dbReference type="SUPFAM" id="SSF52540">
    <property type="entry name" value="P-loop containing nucleoside triphosphate hydrolases"/>
    <property type="match status" value="2"/>
</dbReference>
<feature type="domain" description="EngA-type G" evidence="9">
    <location>
        <begin position="5"/>
        <end position="169"/>
    </location>
</feature>
<dbReference type="InterPro" id="IPR003593">
    <property type="entry name" value="AAA+_ATPase"/>
</dbReference>
<evidence type="ECO:0000256" key="2">
    <source>
        <dbReference type="ARBA" id="ARBA00020953"/>
    </source>
</evidence>
<dbReference type="GO" id="GO:0005525">
    <property type="term" value="F:GTP binding"/>
    <property type="evidence" value="ECO:0007669"/>
    <property type="project" value="UniProtKB-KW"/>
</dbReference>
<dbReference type="PANTHER" id="PTHR43834">
    <property type="entry name" value="GTPASE DER"/>
    <property type="match status" value="1"/>
</dbReference>
<dbReference type="NCBIfam" id="TIGR03594">
    <property type="entry name" value="GTPase_EngA"/>
    <property type="match status" value="1"/>
</dbReference>
<evidence type="ECO:0000256" key="1">
    <source>
        <dbReference type="ARBA" id="ARBA00008279"/>
    </source>
</evidence>
<sequence>MSLKPVVALVGRPNVGKSTLFNRLTRSRSALVADFSGLTRDRHYGEGRVGEKPFIAIDTGGFEPVAKTGILLQMARQTQQAIAEADAVIFLVDARAGVNAHDHEIARQLRRNSQRVLLAVNKAEGMAHNAAISEFHELGLGQPLAISAAHGDGIVELIEMALEGLGDEPAPVSDEDDDFGDTDPGFDPDADPEVEDAPEEPVAHRIKLAIVGRPNVGKSTLINTLLGEERVIAFDMPGTTRDAIEIDFHRGGRDYTLIDTAGLRKRGKVFEAVEKFSVIKTLQAIEASNVVLLMLDAQQEVSEQDAHIAGFILETGRALVVGINKWDGLDEERRERIVREFERKLRFLSFARMHTISALKGQGVNAVLKSVDAAHAAAFAKLSTPKLTRELQAAVEQQQPPRKGIFRPKLRYAHQGGQNPPRIIVHGSALDAIPDSYRRYLETRFRDAFKLAGTPLRIEFKSSHNPYVDN</sequence>
<evidence type="ECO:0000256" key="5">
    <source>
        <dbReference type="ARBA" id="ARBA00022741"/>
    </source>
</evidence>
<dbReference type="AlphaFoldDB" id="A0A484VDN5"/>
<dbReference type="GO" id="GO:0043022">
    <property type="term" value="F:ribosome binding"/>
    <property type="evidence" value="ECO:0007669"/>
    <property type="project" value="TreeGrafter"/>
</dbReference>
<dbReference type="CDD" id="cd01895">
    <property type="entry name" value="EngA2"/>
    <property type="match status" value="1"/>
</dbReference>
<dbReference type="NCBIfam" id="TIGR00231">
    <property type="entry name" value="small_GTP"/>
    <property type="match status" value="2"/>
</dbReference>
<dbReference type="CDD" id="cd01894">
    <property type="entry name" value="EngA1"/>
    <property type="match status" value="1"/>
</dbReference>
<dbReference type="InterPro" id="IPR027417">
    <property type="entry name" value="P-loop_NTPase"/>
</dbReference>
<dbReference type="Gene3D" id="3.30.300.20">
    <property type="match status" value="1"/>
</dbReference>
<dbReference type="EMBL" id="CAADIO010000049">
    <property type="protein sequence ID" value="VFR96293.1"/>
    <property type="molecule type" value="Genomic_DNA"/>
</dbReference>
<name>A0A484VDN5_9ZZZZ</name>
<dbReference type="FunFam" id="3.40.50.300:FF:000057">
    <property type="entry name" value="GTPase Der"/>
    <property type="match status" value="1"/>
</dbReference>
<dbReference type="InterPro" id="IPR031166">
    <property type="entry name" value="G_ENGA"/>
</dbReference>
<dbReference type="InterPro" id="IPR005225">
    <property type="entry name" value="Small_GTP-bd"/>
</dbReference>
<accession>A0A484VDN5</accession>
<dbReference type="PIRSF" id="PIRSF006485">
    <property type="entry name" value="GTP-binding_EngA"/>
    <property type="match status" value="1"/>
</dbReference>
<dbReference type="Gene3D" id="3.40.50.300">
    <property type="entry name" value="P-loop containing nucleotide triphosphate hydrolases"/>
    <property type="match status" value="2"/>
</dbReference>
<dbReference type="Pfam" id="PF14714">
    <property type="entry name" value="KH_dom-like"/>
    <property type="match status" value="1"/>
</dbReference>
<keyword evidence="4" id="KW-0677">Repeat</keyword>
<evidence type="ECO:0000256" key="7">
    <source>
        <dbReference type="ARBA" id="ARBA00032345"/>
    </source>
</evidence>
<feature type="compositionally biased region" description="Acidic residues" evidence="8">
    <location>
        <begin position="173"/>
        <end position="199"/>
    </location>
</feature>
<dbReference type="PRINTS" id="PR00326">
    <property type="entry name" value="GTP1OBG"/>
</dbReference>
<dbReference type="InterPro" id="IPR006073">
    <property type="entry name" value="GTP-bd"/>
</dbReference>
<dbReference type="InterPro" id="IPR015946">
    <property type="entry name" value="KH_dom-like_a/b"/>
</dbReference>
<keyword evidence="5" id="KW-0547">Nucleotide-binding</keyword>
<evidence type="ECO:0000256" key="4">
    <source>
        <dbReference type="ARBA" id="ARBA00022737"/>
    </source>
</evidence>
<comment type="similarity">
    <text evidence="1">Belongs to the TRAFAC class TrmE-Era-EngA-EngB-Septin-like GTPase superfamily. EngA (Der) GTPase family.</text>
</comment>
<dbReference type="HAMAP" id="MF_00195">
    <property type="entry name" value="GTPase_Der"/>
    <property type="match status" value="1"/>
</dbReference>
<dbReference type="PROSITE" id="PS51712">
    <property type="entry name" value="G_ENGA"/>
    <property type="match status" value="2"/>
</dbReference>
<evidence type="ECO:0000259" key="9">
    <source>
        <dbReference type="PROSITE" id="PS51712"/>
    </source>
</evidence>
<feature type="domain" description="EngA-type G" evidence="9">
    <location>
        <begin position="206"/>
        <end position="379"/>
    </location>
</feature>
<dbReference type="Pfam" id="PF01926">
    <property type="entry name" value="MMR_HSR1"/>
    <property type="match status" value="2"/>
</dbReference>
<evidence type="ECO:0000256" key="6">
    <source>
        <dbReference type="ARBA" id="ARBA00023134"/>
    </source>
</evidence>
<dbReference type="PANTHER" id="PTHR43834:SF6">
    <property type="entry name" value="GTPASE DER"/>
    <property type="match status" value="1"/>
</dbReference>
<dbReference type="GO" id="GO:0042254">
    <property type="term" value="P:ribosome biogenesis"/>
    <property type="evidence" value="ECO:0007669"/>
    <property type="project" value="UniProtKB-KW"/>
</dbReference>